<dbReference type="CTD" id="36384766"/>
<gene>
    <name evidence="2 4 5" type="ORF">SRAE_X000169700</name>
</gene>
<dbReference type="EMBL" id="LN609396">
    <property type="protein sequence ID" value="CEF59955.1"/>
    <property type="molecule type" value="Genomic_DNA"/>
</dbReference>
<reference evidence="2" key="1">
    <citation type="submission" date="2014-09" db="EMBL/GenBank/DDBJ databases">
        <authorList>
            <person name="Aslett A.Martin."/>
        </authorList>
    </citation>
    <scope>NUCLEOTIDE SEQUENCE</scope>
    <source>
        <strain evidence="2">ED321 Heterogonic</strain>
    </source>
</reference>
<dbReference type="InterPro" id="IPR041426">
    <property type="entry name" value="Mos1_HTH"/>
</dbReference>
<dbReference type="OrthoDB" id="5862917at2759"/>
<sequence length="118" mass="13957">MDKLEKRAVIKYLVKKGLSATEIFEDMQNVLREYALSYETIKRWVSEFKHGKTSVKNDPRIGRPKTATTKEIIEKVYEMIMDDRRLTVSKIAEKMEISEKRTFHIITEELDMKKMSVI</sequence>
<dbReference type="GO" id="GO:0003677">
    <property type="term" value="F:DNA binding"/>
    <property type="evidence" value="ECO:0007669"/>
    <property type="project" value="UniProtKB-KW"/>
</dbReference>
<name>A0A090KRE5_STRRB</name>
<dbReference type="WormBase" id="SRAE_X000169700">
    <property type="protein sequence ID" value="SRP03098"/>
    <property type="gene ID" value="WBGene00267272"/>
</dbReference>
<proteinExistence type="predicted"/>
<keyword evidence="2" id="KW-0238">DNA-binding</keyword>
<accession>A0A090KRE5</accession>
<dbReference type="GeneID" id="36384766"/>
<organism evidence="2">
    <name type="scientific">Strongyloides ratti</name>
    <name type="common">Parasitic roundworm</name>
    <dbReference type="NCBI Taxonomy" id="34506"/>
    <lineage>
        <taxon>Eukaryota</taxon>
        <taxon>Metazoa</taxon>
        <taxon>Ecdysozoa</taxon>
        <taxon>Nematoda</taxon>
        <taxon>Chromadorea</taxon>
        <taxon>Rhabditida</taxon>
        <taxon>Tylenchina</taxon>
        <taxon>Panagrolaimomorpha</taxon>
        <taxon>Strongyloidoidea</taxon>
        <taxon>Strongyloididae</taxon>
        <taxon>Strongyloides</taxon>
    </lineage>
</organism>
<dbReference type="RefSeq" id="XP_024499165.1">
    <property type="nucleotide sequence ID" value="XM_024651896.1"/>
</dbReference>
<evidence type="ECO:0000259" key="1">
    <source>
        <dbReference type="Pfam" id="PF17906"/>
    </source>
</evidence>
<dbReference type="PANTHER" id="PTHR46060">
    <property type="entry name" value="MARINER MOS1 TRANSPOSASE-LIKE PROTEIN"/>
    <property type="match status" value="1"/>
</dbReference>
<evidence type="ECO:0000313" key="5">
    <source>
        <dbReference type="WormBase" id="SRAE_X000169700"/>
    </source>
</evidence>
<dbReference type="AlphaFoldDB" id="A0A090KRE5"/>
<dbReference type="OMA" id="MEIRTEM"/>
<evidence type="ECO:0000313" key="4">
    <source>
        <dbReference type="WBParaSite" id="SRAE_X000169700.1"/>
    </source>
</evidence>
<reference evidence="3" key="2">
    <citation type="submission" date="2014-09" db="EMBL/GenBank/DDBJ databases">
        <authorList>
            <person name="Martin A.A."/>
        </authorList>
    </citation>
    <scope>NUCLEOTIDE SEQUENCE</scope>
    <source>
        <strain evidence="3">ED321</strain>
    </source>
</reference>
<keyword evidence="2" id="KW-0371">Homeobox</keyword>
<dbReference type="Proteomes" id="UP000035682">
    <property type="component" value="Unplaced"/>
</dbReference>
<keyword evidence="3" id="KW-1185">Reference proteome</keyword>
<dbReference type="Pfam" id="PF17906">
    <property type="entry name" value="HTH_48"/>
    <property type="match status" value="1"/>
</dbReference>
<feature type="domain" description="Mos1 transposase HTH" evidence="1">
    <location>
        <begin position="7"/>
        <end position="52"/>
    </location>
</feature>
<evidence type="ECO:0000313" key="3">
    <source>
        <dbReference type="Proteomes" id="UP000035682"/>
    </source>
</evidence>
<dbReference type="PANTHER" id="PTHR46060:SF1">
    <property type="entry name" value="MARINER MOS1 TRANSPOSASE-LIKE PROTEIN"/>
    <property type="match status" value="1"/>
</dbReference>
<evidence type="ECO:0000313" key="2">
    <source>
        <dbReference type="EMBL" id="CEF59955.1"/>
    </source>
</evidence>
<dbReference type="InterPro" id="IPR052709">
    <property type="entry name" value="Transposase-MT_Hybrid"/>
</dbReference>
<dbReference type="WBParaSite" id="SRAE_X000169700.1">
    <property type="protein sequence ID" value="SRAE_X000169700.1"/>
    <property type="gene ID" value="WBGene00267272"/>
</dbReference>
<dbReference type="Gene3D" id="1.10.10.1450">
    <property type="match status" value="1"/>
</dbReference>
<reference evidence="4" key="3">
    <citation type="submission" date="2020-12" db="UniProtKB">
        <authorList>
            <consortium name="WormBaseParasite"/>
        </authorList>
    </citation>
    <scope>IDENTIFICATION</scope>
</reference>
<protein>
    <submittedName>
        <fullName evidence="2 4">Homeodomain-like-containing protein</fullName>
    </submittedName>
</protein>